<protein>
    <submittedName>
        <fullName evidence="2">Uncharacterized protein</fullName>
    </submittedName>
</protein>
<sequence length="77" mass="8126">MGAKNGLGCPNTRTATIHATVTASVAWTTVQALASIRRSADAPAFRPHRNTLPTTHPRPSRTRPGRKGTEVNGARPG</sequence>
<keyword evidence="3" id="KW-1185">Reference proteome</keyword>
<comment type="caution">
    <text evidence="2">The sequence shown here is derived from an EMBL/GenBank/DDBJ whole genome shotgun (WGS) entry which is preliminary data.</text>
</comment>
<evidence type="ECO:0000313" key="2">
    <source>
        <dbReference type="EMBL" id="GAA2719433.1"/>
    </source>
</evidence>
<feature type="region of interest" description="Disordered" evidence="1">
    <location>
        <begin position="38"/>
        <end position="77"/>
    </location>
</feature>
<reference evidence="2 3" key="1">
    <citation type="journal article" date="2019" name="Int. J. Syst. Evol. Microbiol.">
        <title>The Global Catalogue of Microorganisms (GCM) 10K type strain sequencing project: providing services to taxonomists for standard genome sequencing and annotation.</title>
        <authorList>
            <consortium name="The Broad Institute Genomics Platform"/>
            <consortium name="The Broad Institute Genome Sequencing Center for Infectious Disease"/>
            <person name="Wu L."/>
            <person name="Ma J."/>
        </authorList>
    </citation>
    <scope>NUCLEOTIDE SEQUENCE [LARGE SCALE GENOMIC DNA]</scope>
    <source>
        <strain evidence="2 3">JCM 8201</strain>
    </source>
</reference>
<proteinExistence type="predicted"/>
<dbReference type="Proteomes" id="UP001501842">
    <property type="component" value="Unassembled WGS sequence"/>
</dbReference>
<gene>
    <name evidence="2" type="ORF">GCM10010439_04950</name>
</gene>
<dbReference type="EMBL" id="BAAATZ010000002">
    <property type="protein sequence ID" value="GAA2719433.1"/>
    <property type="molecule type" value="Genomic_DNA"/>
</dbReference>
<name>A0ABN3TVK4_9ACTN</name>
<accession>A0ABN3TVK4</accession>
<evidence type="ECO:0000313" key="3">
    <source>
        <dbReference type="Proteomes" id="UP001501842"/>
    </source>
</evidence>
<organism evidence="2 3">
    <name type="scientific">Actinocorallia aurantiaca</name>
    <dbReference type="NCBI Taxonomy" id="46204"/>
    <lineage>
        <taxon>Bacteria</taxon>
        <taxon>Bacillati</taxon>
        <taxon>Actinomycetota</taxon>
        <taxon>Actinomycetes</taxon>
        <taxon>Streptosporangiales</taxon>
        <taxon>Thermomonosporaceae</taxon>
        <taxon>Actinocorallia</taxon>
    </lineage>
</organism>
<evidence type="ECO:0000256" key="1">
    <source>
        <dbReference type="SAM" id="MobiDB-lite"/>
    </source>
</evidence>